<evidence type="ECO:0000256" key="1">
    <source>
        <dbReference type="ARBA" id="ARBA00004651"/>
    </source>
</evidence>
<evidence type="ECO:0000313" key="16">
    <source>
        <dbReference type="Proteomes" id="UP000659697"/>
    </source>
</evidence>
<evidence type="ECO:0000256" key="7">
    <source>
        <dbReference type="ARBA" id="ARBA00022982"/>
    </source>
</evidence>
<keyword evidence="8 13" id="KW-1133">Transmembrane helix</keyword>
<dbReference type="PANTHER" id="PTHR30598:SF3">
    <property type="entry name" value="RESPIRATORY NITRATE REDUCTASE 1 GAMMA CHAIN"/>
    <property type="match status" value="1"/>
</dbReference>
<keyword evidence="4" id="KW-0349">Heme</keyword>
<evidence type="ECO:0000256" key="2">
    <source>
        <dbReference type="ARBA" id="ARBA00022448"/>
    </source>
</evidence>
<evidence type="ECO:0000256" key="10">
    <source>
        <dbReference type="ARBA" id="ARBA00023004"/>
    </source>
</evidence>
<keyword evidence="7" id="KW-0249">Electron transport</keyword>
<dbReference type="Gene3D" id="1.20.950.20">
    <property type="entry name" value="Transmembrane di-heme cytochromes, Chain C"/>
    <property type="match status" value="1"/>
</dbReference>
<keyword evidence="12 13" id="KW-0472">Membrane</keyword>
<feature type="transmembrane region" description="Helical" evidence="13">
    <location>
        <begin position="130"/>
        <end position="152"/>
    </location>
</feature>
<evidence type="ECO:0000256" key="8">
    <source>
        <dbReference type="ARBA" id="ARBA00022989"/>
    </source>
</evidence>
<dbReference type="Pfam" id="PF02665">
    <property type="entry name" value="Nitrate_red_gam"/>
    <property type="match status" value="1"/>
</dbReference>
<evidence type="ECO:0000256" key="9">
    <source>
        <dbReference type="ARBA" id="ARBA00023002"/>
    </source>
</evidence>
<gene>
    <name evidence="15" type="primary">narI</name>
    <name evidence="15" type="ORF">GCM10010919_33350</name>
</gene>
<evidence type="ECO:0000256" key="11">
    <source>
        <dbReference type="ARBA" id="ARBA00023063"/>
    </source>
</evidence>
<comment type="caution">
    <text evidence="15">The sequence shown here is derived from an EMBL/GenBank/DDBJ whole genome shotgun (WGS) entry which is preliminary data.</text>
</comment>
<reference evidence="16" key="1">
    <citation type="journal article" date="2019" name="Int. J. Syst. Evol. Microbiol.">
        <title>The Global Catalogue of Microorganisms (GCM) 10K type strain sequencing project: providing services to taxonomists for standard genome sequencing and annotation.</title>
        <authorList>
            <consortium name="The Broad Institute Genomics Platform"/>
            <consortium name="The Broad Institute Genome Sequencing Center for Infectious Disease"/>
            <person name="Wu L."/>
            <person name="Ma J."/>
        </authorList>
    </citation>
    <scope>NUCLEOTIDE SEQUENCE [LARGE SCALE GENOMIC DNA]</scope>
    <source>
        <strain evidence="16">CGMCC 1.7003</strain>
    </source>
</reference>
<feature type="transmembrane region" description="Helical" evidence="13">
    <location>
        <begin position="89"/>
        <end position="110"/>
    </location>
</feature>
<name>A0ABQ3L3F1_9ALTE</name>
<comment type="subcellular location">
    <subcellularLocation>
        <location evidence="1">Cell membrane</location>
        <topology evidence="1">Multi-pass membrane protein</topology>
    </subcellularLocation>
</comment>
<dbReference type="InterPro" id="IPR003816">
    <property type="entry name" value="Nitrate_red_gam"/>
</dbReference>
<evidence type="ECO:0000256" key="12">
    <source>
        <dbReference type="ARBA" id="ARBA00023136"/>
    </source>
</evidence>
<dbReference type="InterPro" id="IPR023234">
    <property type="entry name" value="NarG-like_domain"/>
</dbReference>
<keyword evidence="3" id="KW-1003">Cell membrane</keyword>
<feature type="domain" description="NarG-like" evidence="14">
    <location>
        <begin position="6"/>
        <end position="226"/>
    </location>
</feature>
<dbReference type="SUPFAM" id="SSF103501">
    <property type="entry name" value="Respiratory nitrate reductase 1 gamma chain"/>
    <property type="match status" value="1"/>
</dbReference>
<organism evidence="15 16">
    <name type="scientific">Alishewanella longhuensis</name>
    <dbReference type="NCBI Taxonomy" id="1091037"/>
    <lineage>
        <taxon>Bacteria</taxon>
        <taxon>Pseudomonadati</taxon>
        <taxon>Pseudomonadota</taxon>
        <taxon>Gammaproteobacteria</taxon>
        <taxon>Alteromonadales</taxon>
        <taxon>Alteromonadaceae</taxon>
        <taxon>Alishewanella</taxon>
    </lineage>
</organism>
<keyword evidence="2" id="KW-0813">Transport</keyword>
<evidence type="ECO:0000256" key="3">
    <source>
        <dbReference type="ARBA" id="ARBA00022475"/>
    </source>
</evidence>
<sequence>MAHLNLFAFGIYPYIAIAIMVIGSWIRYDREQYTWKTSSSQLLESKQLRKGSIAFHIGILGIFLGHFAGLLLPKELWYLLGITTQMKQMIAIVAGGIFGLICFYGLTILIKRRLFNPRIRATSNTMDIAILLLIYAQLILGLLSIFVSMGHLDGAEMLKLMAWAQHTVTFNSVAAAEAISGVHWIFKMHVFLGMTLFVVFPFSRLVHMLSVPVQYISRQHQIVRQRFVR</sequence>
<keyword evidence="5 13" id="KW-0812">Transmembrane</keyword>
<dbReference type="RefSeq" id="WP_189434186.1">
    <property type="nucleotide sequence ID" value="NZ_BNAO01000012.1"/>
</dbReference>
<keyword evidence="11" id="KW-0534">Nitrate assimilation</keyword>
<dbReference type="Proteomes" id="UP000659697">
    <property type="component" value="Unassembled WGS sequence"/>
</dbReference>
<feature type="transmembrane region" description="Helical" evidence="13">
    <location>
        <begin position="48"/>
        <end position="69"/>
    </location>
</feature>
<dbReference type="NCBIfam" id="TIGR00351">
    <property type="entry name" value="narI"/>
    <property type="match status" value="1"/>
</dbReference>
<dbReference type="InterPro" id="IPR036197">
    <property type="entry name" value="NarG-like_sf"/>
</dbReference>
<evidence type="ECO:0000259" key="14">
    <source>
        <dbReference type="Pfam" id="PF02665"/>
    </source>
</evidence>
<dbReference type="EMBL" id="BNAO01000012">
    <property type="protein sequence ID" value="GHG77607.1"/>
    <property type="molecule type" value="Genomic_DNA"/>
</dbReference>
<keyword evidence="16" id="KW-1185">Reference proteome</keyword>
<keyword evidence="9" id="KW-0560">Oxidoreductase</keyword>
<accession>A0ABQ3L3F1</accession>
<feature type="transmembrane region" description="Helical" evidence="13">
    <location>
        <begin position="190"/>
        <end position="216"/>
    </location>
</feature>
<evidence type="ECO:0000256" key="4">
    <source>
        <dbReference type="ARBA" id="ARBA00022617"/>
    </source>
</evidence>
<evidence type="ECO:0000313" key="15">
    <source>
        <dbReference type="EMBL" id="GHG77607.1"/>
    </source>
</evidence>
<evidence type="ECO:0000256" key="13">
    <source>
        <dbReference type="SAM" id="Phobius"/>
    </source>
</evidence>
<keyword evidence="6" id="KW-0479">Metal-binding</keyword>
<keyword evidence="10" id="KW-0408">Iron</keyword>
<protein>
    <submittedName>
        <fullName evidence="15">Respiratory nitrate reductase subunit gamma</fullName>
    </submittedName>
</protein>
<proteinExistence type="predicted"/>
<dbReference type="InterPro" id="IPR051936">
    <property type="entry name" value="Heme-iron_electron_transfer"/>
</dbReference>
<feature type="transmembrane region" description="Helical" evidence="13">
    <location>
        <begin position="6"/>
        <end position="28"/>
    </location>
</feature>
<evidence type="ECO:0000256" key="5">
    <source>
        <dbReference type="ARBA" id="ARBA00022692"/>
    </source>
</evidence>
<dbReference type="PANTHER" id="PTHR30598">
    <property type="entry name" value="NITRATE REDUCTASE PRIVATE CHAPERONE, REDOX ENZYME MATURATION PROTEIN REMP FAMILY"/>
    <property type="match status" value="1"/>
</dbReference>
<evidence type="ECO:0000256" key="6">
    <source>
        <dbReference type="ARBA" id="ARBA00022723"/>
    </source>
</evidence>